<dbReference type="Pfam" id="PF03639">
    <property type="entry name" value="Glyco_hydro_81"/>
    <property type="match status" value="1"/>
</dbReference>
<dbReference type="EMBL" id="JAKOGI010000125">
    <property type="protein sequence ID" value="KAJ8443140.1"/>
    <property type="molecule type" value="Genomic_DNA"/>
</dbReference>
<dbReference type="PANTHER" id="PTHR31983">
    <property type="entry name" value="ENDO-1,3(4)-BETA-GLUCANASE 1"/>
    <property type="match status" value="1"/>
</dbReference>
<sequence length="313" mass="33976">MNLSFLAPDGIGSVADWSSDRALLISILVQDPGFIRFDGCVCVFLHTKEQSFFVRRCGGLAMEALQVLGNLCVPRHRQSAQGTLSITVAAGECSNAVVGAGCGAFEECSVEVICDIKRSMEELGVGGLNCKCHINVITSFSDLSVTINFPGSAVLFCVRGSPCVTCEFRHALRLTNSTIHAIVSLSSNASETKHVVKLSSNQTWVIYSSSPSYLSKDGAVIRSSMFEGIMRFAVLCNSDSKCREILDRFSPRYLVSGDAGSVLVKQKGVEIWLMLAHPLHLKLLESDDLHKVTVLSDFKYKSIDGDLVGVVWK</sequence>
<evidence type="ECO:0000259" key="1">
    <source>
        <dbReference type="Pfam" id="PF03639"/>
    </source>
</evidence>
<reference evidence="2" key="1">
    <citation type="submission" date="2022-04" db="EMBL/GenBank/DDBJ databases">
        <title>Carnegiea gigantea Genome sequencing and assembly v2.</title>
        <authorList>
            <person name="Copetti D."/>
            <person name="Sanderson M.J."/>
            <person name="Burquez A."/>
            <person name="Wojciechowski M.F."/>
        </authorList>
    </citation>
    <scope>NUCLEOTIDE SEQUENCE</scope>
    <source>
        <strain evidence="2">SGP5-SGP5p</strain>
        <tissue evidence="2">Aerial part</tissue>
    </source>
</reference>
<feature type="domain" description="Glycosyl hydrolase family 81 N-terminal" evidence="1">
    <location>
        <begin position="136"/>
        <end position="311"/>
    </location>
</feature>
<accession>A0A9Q1KHN9</accession>
<name>A0A9Q1KHN9_9CARY</name>
<dbReference type="Gene3D" id="2.70.98.30">
    <property type="entry name" value="Golgi alpha-mannosidase II, domain 4"/>
    <property type="match status" value="1"/>
</dbReference>
<dbReference type="GO" id="GO:0052861">
    <property type="term" value="F:endo-1,3(4)-beta-glucanase activity"/>
    <property type="evidence" value="ECO:0007669"/>
    <property type="project" value="InterPro"/>
</dbReference>
<dbReference type="OrthoDB" id="4473401at2759"/>
<dbReference type="InterPro" id="IPR005200">
    <property type="entry name" value="Endo-beta-glucanase"/>
</dbReference>
<comment type="caution">
    <text evidence="2">The sequence shown here is derived from an EMBL/GenBank/DDBJ whole genome shotgun (WGS) entry which is preliminary data.</text>
</comment>
<dbReference type="AlphaFoldDB" id="A0A9Q1KHN9"/>
<dbReference type="Proteomes" id="UP001153076">
    <property type="component" value="Unassembled WGS sequence"/>
</dbReference>
<organism evidence="2 3">
    <name type="scientific">Carnegiea gigantea</name>
    <dbReference type="NCBI Taxonomy" id="171969"/>
    <lineage>
        <taxon>Eukaryota</taxon>
        <taxon>Viridiplantae</taxon>
        <taxon>Streptophyta</taxon>
        <taxon>Embryophyta</taxon>
        <taxon>Tracheophyta</taxon>
        <taxon>Spermatophyta</taxon>
        <taxon>Magnoliopsida</taxon>
        <taxon>eudicotyledons</taxon>
        <taxon>Gunneridae</taxon>
        <taxon>Pentapetalae</taxon>
        <taxon>Caryophyllales</taxon>
        <taxon>Cactineae</taxon>
        <taxon>Cactaceae</taxon>
        <taxon>Cactoideae</taxon>
        <taxon>Echinocereeae</taxon>
        <taxon>Carnegiea</taxon>
    </lineage>
</organism>
<proteinExistence type="predicted"/>
<evidence type="ECO:0000313" key="3">
    <source>
        <dbReference type="Proteomes" id="UP001153076"/>
    </source>
</evidence>
<evidence type="ECO:0000313" key="2">
    <source>
        <dbReference type="EMBL" id="KAJ8443140.1"/>
    </source>
</evidence>
<keyword evidence="3" id="KW-1185">Reference proteome</keyword>
<dbReference type="PANTHER" id="PTHR31983:SF0">
    <property type="entry name" value="GLUCAN ENDO-1,3-BETA-D-GLUCOSIDASE 2"/>
    <property type="match status" value="1"/>
</dbReference>
<protein>
    <recommendedName>
        <fullName evidence="1">Glycosyl hydrolase family 81 N-terminal domain-containing protein</fullName>
    </recommendedName>
</protein>
<dbReference type="InterPro" id="IPR040451">
    <property type="entry name" value="GH81_N"/>
</dbReference>
<gene>
    <name evidence="2" type="ORF">Cgig2_005691</name>
</gene>